<evidence type="ECO:0000256" key="7">
    <source>
        <dbReference type="ARBA" id="ARBA00022840"/>
    </source>
</evidence>
<evidence type="ECO:0000256" key="6">
    <source>
        <dbReference type="ARBA" id="ARBA00022741"/>
    </source>
</evidence>
<sequence length="698" mass="78105">MAQKIRSAEGVLRTIGPPGSSPEVPKEGEKNVLITSALPYCNNVPHLGNIIGSTLSADVYSRYCRTRNRRTLYICGTDEYGTATETQALKEGVAPQALCDKYYELHKETYEWFGIGFDYFGRTSTPWHTKISQAIYLNLEKNGYLEKQEREQTYCEGCQKFLADRYVEGVCPHCGYEDARGDQCDGCSRTLDAIELIKPRCLVNKTHQVTSRVTGHMYLKLNTIQPATEEWIKQSWKKGKWSVNAAINSDGEIVDARLRNGLLPTPLTRDLAWGIPVPIEGEDVYGMKGKVLYVWFDAPIGYPSITANYIPEWEKWWFNPEHVDLYQFMGKDNVYFHTVYWPSVQIADGRNWTKLHHLSTTEYLNYEGGKFSKSKNRGVFGPAAKETGIPADVWRYYLISTRPETADAMFSWTDAIAANNNVLLNNFGNFVNRTMKFVSSQYNSVIPESGDEGPLSPNDPVDAEFITAVNGLLKDYIDAMEAVKLRLGLQTIMLISIRGNNYLQSSGLGKALMAENPKRCAQVISRAVNLIYTLSALVYPFMPTTSESILKQLNAPARAVPEVLSTDILAGHVIGTPVHLFKRIDEEAANVFRKKFRGDDEEAAENDATKAPAAGGSKKKKKAAAKAKVVPNGPNTQEKATAEKPVAKERDVTDKGKQKQIDLEGMREAMDVLKQLKAELETIVRESGQDPNAEDWEL</sequence>
<evidence type="ECO:0000313" key="17">
    <source>
        <dbReference type="Proteomes" id="UP000242287"/>
    </source>
</evidence>
<dbReference type="AlphaFoldDB" id="A0A2A9NXC3"/>
<evidence type="ECO:0000256" key="10">
    <source>
        <dbReference type="ARBA" id="ARBA00030904"/>
    </source>
</evidence>
<evidence type="ECO:0000259" key="15">
    <source>
        <dbReference type="Pfam" id="PF19303"/>
    </source>
</evidence>
<keyword evidence="17" id="KW-1185">Reference proteome</keyword>
<feature type="region of interest" description="Disordered" evidence="13">
    <location>
        <begin position="1"/>
        <end position="26"/>
    </location>
</feature>
<dbReference type="FunFam" id="2.20.28.20:FF:000001">
    <property type="entry name" value="Methionine--tRNA ligase"/>
    <property type="match status" value="1"/>
</dbReference>
<dbReference type="PANTHER" id="PTHR45765:SF1">
    <property type="entry name" value="METHIONINE--TRNA LIGASE, CYTOPLASMIC"/>
    <property type="match status" value="1"/>
</dbReference>
<feature type="domain" description="Methionyl/Leucyl tRNA synthetase" evidence="14">
    <location>
        <begin position="32"/>
        <end position="435"/>
    </location>
</feature>
<dbReference type="EC" id="6.1.1.10" evidence="3"/>
<dbReference type="CDD" id="cd07957">
    <property type="entry name" value="Anticodon_Ia_Met"/>
    <property type="match status" value="1"/>
</dbReference>
<dbReference type="InterPro" id="IPR001412">
    <property type="entry name" value="aa-tRNA-synth_I_CS"/>
</dbReference>
<dbReference type="GO" id="GO:0005829">
    <property type="term" value="C:cytosol"/>
    <property type="evidence" value="ECO:0007669"/>
    <property type="project" value="TreeGrafter"/>
</dbReference>
<evidence type="ECO:0000256" key="2">
    <source>
        <dbReference type="ARBA" id="ARBA00005594"/>
    </source>
</evidence>
<dbReference type="STRING" id="703135.A0A2A9NXC3"/>
<accession>A0A2A9NXC3</accession>
<dbReference type="PANTHER" id="PTHR45765">
    <property type="entry name" value="METHIONINE--TRNA LIGASE"/>
    <property type="match status" value="1"/>
</dbReference>
<dbReference type="Pfam" id="PF09334">
    <property type="entry name" value="tRNA-synt_1g"/>
    <property type="match status" value="1"/>
</dbReference>
<evidence type="ECO:0000313" key="16">
    <source>
        <dbReference type="EMBL" id="PFH53037.1"/>
    </source>
</evidence>
<comment type="similarity">
    <text evidence="2 12">Belongs to the class-I aminoacyl-tRNA synthetase family.</text>
</comment>
<dbReference type="CDD" id="cd00814">
    <property type="entry name" value="MetRS_core"/>
    <property type="match status" value="1"/>
</dbReference>
<keyword evidence="7 12" id="KW-0067">ATP-binding</keyword>
<dbReference type="Gene3D" id="1.10.730.10">
    <property type="entry name" value="Isoleucyl-tRNA Synthetase, Domain 1"/>
    <property type="match status" value="1"/>
</dbReference>
<feature type="compositionally biased region" description="Basic and acidic residues" evidence="13">
    <location>
        <begin position="640"/>
        <end position="663"/>
    </location>
</feature>
<dbReference type="GO" id="GO:0004825">
    <property type="term" value="F:methionine-tRNA ligase activity"/>
    <property type="evidence" value="ECO:0007669"/>
    <property type="project" value="UniProtKB-EC"/>
</dbReference>
<dbReference type="Pfam" id="PF19303">
    <property type="entry name" value="Anticodon_3"/>
    <property type="match status" value="1"/>
</dbReference>
<evidence type="ECO:0000256" key="13">
    <source>
        <dbReference type="SAM" id="MobiDB-lite"/>
    </source>
</evidence>
<evidence type="ECO:0000256" key="11">
    <source>
        <dbReference type="ARBA" id="ARBA00047364"/>
    </source>
</evidence>
<comment type="catalytic activity">
    <reaction evidence="11">
        <text>tRNA(Met) + L-methionine + ATP = L-methionyl-tRNA(Met) + AMP + diphosphate</text>
        <dbReference type="Rhea" id="RHEA:13481"/>
        <dbReference type="Rhea" id="RHEA-COMP:9667"/>
        <dbReference type="Rhea" id="RHEA-COMP:9698"/>
        <dbReference type="ChEBI" id="CHEBI:30616"/>
        <dbReference type="ChEBI" id="CHEBI:33019"/>
        <dbReference type="ChEBI" id="CHEBI:57844"/>
        <dbReference type="ChEBI" id="CHEBI:78442"/>
        <dbReference type="ChEBI" id="CHEBI:78530"/>
        <dbReference type="ChEBI" id="CHEBI:456215"/>
        <dbReference type="EC" id="6.1.1.10"/>
    </reaction>
</comment>
<dbReference type="GO" id="GO:0036464">
    <property type="term" value="C:cytoplasmic ribonucleoprotein granule"/>
    <property type="evidence" value="ECO:0007669"/>
    <property type="project" value="UniProtKB-ARBA"/>
</dbReference>
<dbReference type="GO" id="GO:0006431">
    <property type="term" value="P:methionyl-tRNA aminoacylation"/>
    <property type="evidence" value="ECO:0007669"/>
    <property type="project" value="InterPro"/>
</dbReference>
<evidence type="ECO:0000256" key="9">
    <source>
        <dbReference type="ARBA" id="ARBA00023146"/>
    </source>
</evidence>
<dbReference type="InterPro" id="IPR014729">
    <property type="entry name" value="Rossmann-like_a/b/a_fold"/>
</dbReference>
<proteinExistence type="inferred from homology"/>
<evidence type="ECO:0000256" key="12">
    <source>
        <dbReference type="RuleBase" id="RU363039"/>
    </source>
</evidence>
<protein>
    <recommendedName>
        <fullName evidence="3">methionine--tRNA ligase</fullName>
        <ecNumber evidence="3">6.1.1.10</ecNumber>
    </recommendedName>
    <alternativeName>
        <fullName evidence="10">Methionyl-tRNA synthetase</fullName>
    </alternativeName>
</protein>
<dbReference type="FunFam" id="1.10.730.10:FF:000037">
    <property type="entry name" value="Methionyl-tRNA synthetase"/>
    <property type="match status" value="1"/>
</dbReference>
<keyword evidence="4" id="KW-0963">Cytoplasm</keyword>
<dbReference type="Gene3D" id="3.40.50.620">
    <property type="entry name" value="HUPs"/>
    <property type="match status" value="1"/>
</dbReference>
<reference evidence="16 17" key="1">
    <citation type="submission" date="2014-02" db="EMBL/GenBank/DDBJ databases">
        <title>Transposable element dynamics among asymbiotic and ectomycorrhizal Amanita fungi.</title>
        <authorList>
            <consortium name="DOE Joint Genome Institute"/>
            <person name="Hess J."/>
            <person name="Skrede I."/>
            <person name="Wolfe B."/>
            <person name="LaButti K."/>
            <person name="Ohm R.A."/>
            <person name="Grigoriev I.V."/>
            <person name="Pringle A."/>
        </authorList>
    </citation>
    <scope>NUCLEOTIDE SEQUENCE [LARGE SCALE GENOMIC DNA]</scope>
    <source>
        <strain evidence="16 17">SKay4041</strain>
    </source>
</reference>
<evidence type="ECO:0000259" key="14">
    <source>
        <dbReference type="Pfam" id="PF09334"/>
    </source>
</evidence>
<dbReference type="OrthoDB" id="5844513at2759"/>
<dbReference type="InterPro" id="IPR015413">
    <property type="entry name" value="Methionyl/Leucyl_tRNA_Synth"/>
</dbReference>
<dbReference type="NCBIfam" id="TIGR00398">
    <property type="entry name" value="metG"/>
    <property type="match status" value="1"/>
</dbReference>
<dbReference type="EMBL" id="KZ301976">
    <property type="protein sequence ID" value="PFH53037.1"/>
    <property type="molecule type" value="Genomic_DNA"/>
</dbReference>
<evidence type="ECO:0000256" key="5">
    <source>
        <dbReference type="ARBA" id="ARBA00022598"/>
    </source>
</evidence>
<dbReference type="GO" id="GO:0017102">
    <property type="term" value="C:methionyl glutamyl tRNA synthetase complex"/>
    <property type="evidence" value="ECO:0007669"/>
    <property type="project" value="UniProtKB-ARBA"/>
</dbReference>
<dbReference type="InterPro" id="IPR009080">
    <property type="entry name" value="tRNAsynth_Ia_anticodon-bd"/>
</dbReference>
<name>A0A2A9NXC3_9AGAR</name>
<feature type="region of interest" description="Disordered" evidence="13">
    <location>
        <begin position="598"/>
        <end position="663"/>
    </location>
</feature>
<keyword evidence="5 12" id="KW-0436">Ligase</keyword>
<evidence type="ECO:0000256" key="8">
    <source>
        <dbReference type="ARBA" id="ARBA00022917"/>
    </source>
</evidence>
<dbReference type="InterPro" id="IPR029038">
    <property type="entry name" value="MetRS_Zn"/>
</dbReference>
<feature type="domain" description="Methionyl-tRNA synthetase anticodon-binding" evidence="15">
    <location>
        <begin position="460"/>
        <end position="600"/>
    </location>
</feature>
<evidence type="ECO:0000256" key="4">
    <source>
        <dbReference type="ARBA" id="ARBA00022490"/>
    </source>
</evidence>
<dbReference type="PRINTS" id="PR01041">
    <property type="entry name" value="TRNASYNTHMET"/>
</dbReference>
<keyword evidence="6 12" id="KW-0547">Nucleotide-binding</keyword>
<dbReference type="SUPFAM" id="SSF57770">
    <property type="entry name" value="Methionyl-tRNA synthetase (MetRS), Zn-domain"/>
    <property type="match status" value="1"/>
</dbReference>
<dbReference type="SUPFAM" id="SSF52374">
    <property type="entry name" value="Nucleotidylyl transferase"/>
    <property type="match status" value="1"/>
</dbReference>
<dbReference type="InterPro" id="IPR041872">
    <property type="entry name" value="Anticodon_Met"/>
</dbReference>
<keyword evidence="9 12" id="KW-0030">Aminoacyl-tRNA synthetase</keyword>
<dbReference type="PROSITE" id="PS00178">
    <property type="entry name" value="AA_TRNA_LIGASE_I"/>
    <property type="match status" value="1"/>
</dbReference>
<comment type="subcellular location">
    <subcellularLocation>
        <location evidence="1">Cytoplasm</location>
    </subcellularLocation>
</comment>
<organism evidence="16 17">
    <name type="scientific">Amanita thiersii Skay4041</name>
    <dbReference type="NCBI Taxonomy" id="703135"/>
    <lineage>
        <taxon>Eukaryota</taxon>
        <taxon>Fungi</taxon>
        <taxon>Dikarya</taxon>
        <taxon>Basidiomycota</taxon>
        <taxon>Agaricomycotina</taxon>
        <taxon>Agaricomycetes</taxon>
        <taxon>Agaricomycetidae</taxon>
        <taxon>Agaricales</taxon>
        <taxon>Pluteineae</taxon>
        <taxon>Amanitaceae</taxon>
        <taxon>Amanita</taxon>
    </lineage>
</organism>
<keyword evidence="8 12" id="KW-0648">Protein biosynthesis</keyword>
<dbReference type="SUPFAM" id="SSF47323">
    <property type="entry name" value="Anticodon-binding domain of a subclass of class I aminoacyl-tRNA synthetases"/>
    <property type="match status" value="1"/>
</dbReference>
<dbReference type="InterPro" id="IPR014758">
    <property type="entry name" value="Met-tRNA_synth"/>
</dbReference>
<dbReference type="GO" id="GO:0005524">
    <property type="term" value="F:ATP binding"/>
    <property type="evidence" value="ECO:0007669"/>
    <property type="project" value="UniProtKB-KW"/>
</dbReference>
<gene>
    <name evidence="16" type="ORF">AMATHDRAFT_55990</name>
</gene>
<dbReference type="Gene3D" id="2.20.28.20">
    <property type="entry name" value="Methionyl-tRNA synthetase, Zn-domain"/>
    <property type="match status" value="1"/>
</dbReference>
<dbReference type="InterPro" id="IPR023458">
    <property type="entry name" value="Met-tRNA_ligase_1"/>
</dbReference>
<dbReference type="InterPro" id="IPR033911">
    <property type="entry name" value="MetRS_core"/>
</dbReference>
<dbReference type="Proteomes" id="UP000242287">
    <property type="component" value="Unassembled WGS sequence"/>
</dbReference>
<evidence type="ECO:0000256" key="3">
    <source>
        <dbReference type="ARBA" id="ARBA00012838"/>
    </source>
</evidence>
<dbReference type="GO" id="GO:0017101">
    <property type="term" value="C:aminoacyl-tRNA synthetase multienzyme complex"/>
    <property type="evidence" value="ECO:0007669"/>
    <property type="project" value="TreeGrafter"/>
</dbReference>
<evidence type="ECO:0000256" key="1">
    <source>
        <dbReference type="ARBA" id="ARBA00004496"/>
    </source>
</evidence>